<comment type="subcellular location">
    <subcellularLocation>
        <location evidence="1">Membrane</location>
        <topology evidence="1">Single-pass type II membrane protein</topology>
    </subcellularLocation>
</comment>
<dbReference type="AlphaFoldDB" id="A0A8J5LH47"/>
<dbReference type="GO" id="GO:0016491">
    <property type="term" value="F:oxidoreductase activity"/>
    <property type="evidence" value="ECO:0007669"/>
    <property type="project" value="UniProtKB-KW"/>
</dbReference>
<keyword evidence="3" id="KW-0560">Oxidoreductase</keyword>
<name>A0A8J5LH47_ZINOF</name>
<proteinExistence type="inferred from homology"/>
<keyword evidence="4" id="KW-0472">Membrane</keyword>
<feature type="transmembrane region" description="Helical" evidence="4">
    <location>
        <begin position="6"/>
        <end position="30"/>
    </location>
</feature>
<dbReference type="Proteomes" id="UP000734854">
    <property type="component" value="Unassembled WGS sequence"/>
</dbReference>
<evidence type="ECO:0000256" key="3">
    <source>
        <dbReference type="ARBA" id="ARBA00023002"/>
    </source>
</evidence>
<comment type="similarity">
    <text evidence="2">Belongs to the short-chain dehydrogenases/reductases (SDR) family.</text>
</comment>
<keyword evidence="4" id="KW-0812">Transmembrane</keyword>
<keyword evidence="4" id="KW-1133">Transmembrane helix</keyword>
<dbReference type="PROSITE" id="PS00061">
    <property type="entry name" value="ADH_SHORT"/>
    <property type="match status" value="1"/>
</dbReference>
<evidence type="ECO:0000256" key="1">
    <source>
        <dbReference type="ARBA" id="ARBA00004606"/>
    </source>
</evidence>
<keyword evidence="6" id="KW-1185">Reference proteome</keyword>
<dbReference type="EMBL" id="JACMSC010000006">
    <property type="protein sequence ID" value="KAG6518807.1"/>
    <property type="molecule type" value="Genomic_DNA"/>
</dbReference>
<dbReference type="NCBIfam" id="NF004825">
    <property type="entry name" value="PRK06181.1"/>
    <property type="match status" value="1"/>
</dbReference>
<gene>
    <name evidence="5" type="ORF">ZIOFF_022288</name>
</gene>
<dbReference type="GO" id="GO:0005829">
    <property type="term" value="C:cytosol"/>
    <property type="evidence" value="ECO:0007669"/>
    <property type="project" value="TreeGrafter"/>
</dbReference>
<comment type="caution">
    <text evidence="5">The sequence shown here is derived from an EMBL/GenBank/DDBJ whole genome shotgun (WGS) entry which is preliminary data.</text>
</comment>
<evidence type="ECO:0000256" key="2">
    <source>
        <dbReference type="ARBA" id="ARBA00006484"/>
    </source>
</evidence>
<evidence type="ECO:0000313" key="5">
    <source>
        <dbReference type="EMBL" id="KAG6518807.1"/>
    </source>
</evidence>
<sequence>MNSLDSLLAFVMHTFVALLLLVYMPLSLVLKLLRWAFLRPFSTEDMRGKVVLITGASSGIGEQLAYEYAKRGASMALVARRTHALQAVADNARKHGAPDVLVITADVSSSDESKKVVEQTIARFGQLDHLVANAGVWSTCLLEEVTNITAFKQLTDVNFWGGVYPTFYAIPYLKKSRGKIIVNASIAGRIPTARMTFYNASKAAVIMFFETLRSELGVEVGITIVTLGYVASELTKGKGVQSNGELVVNTENRDIQVGPLPIGSTENCAKIIVDGACKGDRTITWPSWYKPFEMVACLAPELVDAFSQSFYTTNAGEDSRETLGKKILNMKGIKKLVYPDSVLSTETKMEE</sequence>
<reference evidence="5 6" key="1">
    <citation type="submission" date="2020-08" db="EMBL/GenBank/DDBJ databases">
        <title>Plant Genome Project.</title>
        <authorList>
            <person name="Zhang R.-G."/>
        </authorList>
    </citation>
    <scope>NUCLEOTIDE SEQUENCE [LARGE SCALE GENOMIC DNA]</scope>
    <source>
        <tissue evidence="5">Rhizome</tissue>
    </source>
</reference>
<organism evidence="5 6">
    <name type="scientific">Zingiber officinale</name>
    <name type="common">Ginger</name>
    <name type="synonym">Amomum zingiber</name>
    <dbReference type="NCBI Taxonomy" id="94328"/>
    <lineage>
        <taxon>Eukaryota</taxon>
        <taxon>Viridiplantae</taxon>
        <taxon>Streptophyta</taxon>
        <taxon>Embryophyta</taxon>
        <taxon>Tracheophyta</taxon>
        <taxon>Spermatophyta</taxon>
        <taxon>Magnoliopsida</taxon>
        <taxon>Liliopsida</taxon>
        <taxon>Zingiberales</taxon>
        <taxon>Zingiberaceae</taxon>
        <taxon>Zingiber</taxon>
    </lineage>
</organism>
<dbReference type="PANTHER" id="PTHR43391:SF89">
    <property type="entry name" value="11-BETA-HYDROXYSTEROID DEHYDROGENASE 1A-RELATED"/>
    <property type="match status" value="1"/>
</dbReference>
<dbReference type="GO" id="GO:0016020">
    <property type="term" value="C:membrane"/>
    <property type="evidence" value="ECO:0007669"/>
    <property type="project" value="UniProtKB-SubCell"/>
</dbReference>
<evidence type="ECO:0000256" key="4">
    <source>
        <dbReference type="SAM" id="Phobius"/>
    </source>
</evidence>
<protein>
    <submittedName>
        <fullName evidence="5">Uncharacterized protein</fullName>
    </submittedName>
</protein>
<dbReference type="PANTHER" id="PTHR43391">
    <property type="entry name" value="RETINOL DEHYDROGENASE-RELATED"/>
    <property type="match status" value="1"/>
</dbReference>
<dbReference type="InterPro" id="IPR002347">
    <property type="entry name" value="SDR_fam"/>
</dbReference>
<evidence type="ECO:0000313" key="6">
    <source>
        <dbReference type="Proteomes" id="UP000734854"/>
    </source>
</evidence>
<accession>A0A8J5LH47</accession>
<dbReference type="OrthoDB" id="47007at2759"/>
<dbReference type="InterPro" id="IPR020904">
    <property type="entry name" value="Sc_DH/Rdtase_CS"/>
</dbReference>
<dbReference type="Pfam" id="PF00106">
    <property type="entry name" value="adh_short"/>
    <property type="match status" value="1"/>
</dbReference>